<reference evidence="9" key="2">
    <citation type="journal article" date="2021" name="PeerJ">
        <title>Extensive microbial diversity within the chicken gut microbiome revealed by metagenomics and culture.</title>
        <authorList>
            <person name="Gilroy R."/>
            <person name="Ravi A."/>
            <person name="Getino M."/>
            <person name="Pursley I."/>
            <person name="Horton D.L."/>
            <person name="Alikhan N.F."/>
            <person name="Baker D."/>
            <person name="Gharbi K."/>
            <person name="Hall N."/>
            <person name="Watson M."/>
            <person name="Adriaenssens E.M."/>
            <person name="Foster-Nyarko E."/>
            <person name="Jarju S."/>
            <person name="Secka A."/>
            <person name="Antonio M."/>
            <person name="Oren A."/>
            <person name="Chaudhuri R.R."/>
            <person name="La Ragione R."/>
            <person name="Hildebrand F."/>
            <person name="Pallen M.J."/>
        </authorList>
    </citation>
    <scope>NUCLEOTIDE SEQUENCE</scope>
    <source>
        <strain evidence="9">G3-8215</strain>
    </source>
</reference>
<dbReference type="PROSITE" id="PS51257">
    <property type="entry name" value="PROKAR_LIPOPROTEIN"/>
    <property type="match status" value="1"/>
</dbReference>
<dbReference type="InterPro" id="IPR033985">
    <property type="entry name" value="SusD-like_N"/>
</dbReference>
<dbReference type="Pfam" id="PF07980">
    <property type="entry name" value="SusD_RagB"/>
    <property type="match status" value="1"/>
</dbReference>
<feature type="domain" description="RagB/SusD" evidence="7">
    <location>
        <begin position="370"/>
        <end position="467"/>
    </location>
</feature>
<evidence type="ECO:0000256" key="1">
    <source>
        <dbReference type="ARBA" id="ARBA00004442"/>
    </source>
</evidence>
<evidence type="ECO:0000256" key="4">
    <source>
        <dbReference type="ARBA" id="ARBA00023136"/>
    </source>
</evidence>
<dbReference type="InterPro" id="IPR011990">
    <property type="entry name" value="TPR-like_helical_dom_sf"/>
</dbReference>
<name>A0A940DQF2_9BACT</name>
<evidence type="ECO:0000259" key="8">
    <source>
        <dbReference type="Pfam" id="PF14322"/>
    </source>
</evidence>
<dbReference type="GO" id="GO:0009279">
    <property type="term" value="C:cell outer membrane"/>
    <property type="evidence" value="ECO:0007669"/>
    <property type="project" value="UniProtKB-SubCell"/>
</dbReference>
<comment type="subcellular location">
    <subcellularLocation>
        <location evidence="1">Cell outer membrane</location>
    </subcellularLocation>
</comment>
<evidence type="ECO:0000313" key="10">
    <source>
        <dbReference type="Proteomes" id="UP000725002"/>
    </source>
</evidence>
<dbReference type="Proteomes" id="UP000725002">
    <property type="component" value="Unassembled WGS sequence"/>
</dbReference>
<dbReference type="EMBL" id="JADILV010000020">
    <property type="protein sequence ID" value="MBO8482983.1"/>
    <property type="molecule type" value="Genomic_DNA"/>
</dbReference>
<dbReference type="Gene3D" id="1.25.40.390">
    <property type="match status" value="1"/>
</dbReference>
<comment type="caution">
    <text evidence="9">The sequence shown here is derived from an EMBL/GenBank/DDBJ whole genome shotgun (WGS) entry which is preliminary data.</text>
</comment>
<feature type="chain" id="PRO_5037718730" evidence="6">
    <location>
        <begin position="23"/>
        <end position="506"/>
    </location>
</feature>
<feature type="signal peptide" evidence="6">
    <location>
        <begin position="1"/>
        <end position="22"/>
    </location>
</feature>
<protein>
    <submittedName>
        <fullName evidence="9">RagB/SusD family nutrient uptake outer membrane protein</fullName>
    </submittedName>
</protein>
<feature type="domain" description="SusD-like N-terminal" evidence="8">
    <location>
        <begin position="89"/>
        <end position="196"/>
    </location>
</feature>
<evidence type="ECO:0000259" key="7">
    <source>
        <dbReference type="Pfam" id="PF07980"/>
    </source>
</evidence>
<keyword evidence="4" id="KW-0472">Membrane</keyword>
<evidence type="ECO:0000256" key="2">
    <source>
        <dbReference type="ARBA" id="ARBA00006275"/>
    </source>
</evidence>
<evidence type="ECO:0000256" key="3">
    <source>
        <dbReference type="ARBA" id="ARBA00022729"/>
    </source>
</evidence>
<dbReference type="Pfam" id="PF14322">
    <property type="entry name" value="SusD-like_3"/>
    <property type="match status" value="1"/>
</dbReference>
<comment type="similarity">
    <text evidence="2">Belongs to the SusD family.</text>
</comment>
<sequence>MKKFIYAISAAAMLLSSCSALDLGPIDQYGINNYWNTEAQCERFMIGLHYRLRTRMETIMIMGELRGGTLSTSSITSSGEGASNIAAVSNNLSVANPCLTNWGNFYMDIYQINHAIDKIENACGFLDEATRKTYLGQLYGLRAFYYFHLLRTWGGVPLCDKPDVLITDDLQVLDKPRATEQATWEFVCKSVEKSCEYYQDLGFDNFKGMNCYWNKAASLCLKADVYLWGAKVKPIGGSAVLAPDPEKYLTDAKTALEEVEPNYRYNADFIDAFSVKNKDSNHETILAARYMLGESKNYFVNFTYNPAIFTKFFDENGKNIGNYLNIESGYQRYEYSQEFYNSFAAGDKRRDASLYQYYQKDNDSRLEPAGRFLCKFIGDEDNGRIQFTNDVPIYRYMDVALMLAEINNELGISGEVTKWIGVVRSRAFDTPQTFTYTDKDAAEEAILAERKAEFVAESKVWYDVRRMLGGKYALELVGGNELKLLWPIDSGVLSKDDKVKQNEGYL</sequence>
<dbReference type="InterPro" id="IPR012944">
    <property type="entry name" value="SusD_RagB_dom"/>
</dbReference>
<keyword evidence="3 6" id="KW-0732">Signal</keyword>
<dbReference type="SUPFAM" id="SSF48452">
    <property type="entry name" value="TPR-like"/>
    <property type="match status" value="1"/>
</dbReference>
<evidence type="ECO:0000256" key="6">
    <source>
        <dbReference type="SAM" id="SignalP"/>
    </source>
</evidence>
<evidence type="ECO:0000313" key="9">
    <source>
        <dbReference type="EMBL" id="MBO8482983.1"/>
    </source>
</evidence>
<dbReference type="AlphaFoldDB" id="A0A940DQF2"/>
<gene>
    <name evidence="9" type="ORF">IAB75_02545</name>
</gene>
<accession>A0A940DQF2</accession>
<keyword evidence="5" id="KW-0998">Cell outer membrane</keyword>
<organism evidence="9 10">
    <name type="scientific">Candidatus Cryptobacteroides avicola</name>
    <dbReference type="NCBI Taxonomy" id="2840757"/>
    <lineage>
        <taxon>Bacteria</taxon>
        <taxon>Pseudomonadati</taxon>
        <taxon>Bacteroidota</taxon>
        <taxon>Bacteroidia</taxon>
        <taxon>Bacteroidales</taxon>
        <taxon>Candidatus Cryptobacteroides</taxon>
    </lineage>
</organism>
<reference evidence="9" key="1">
    <citation type="submission" date="2020-10" db="EMBL/GenBank/DDBJ databases">
        <authorList>
            <person name="Gilroy R."/>
        </authorList>
    </citation>
    <scope>NUCLEOTIDE SEQUENCE</scope>
    <source>
        <strain evidence="9">G3-8215</strain>
    </source>
</reference>
<evidence type="ECO:0000256" key="5">
    <source>
        <dbReference type="ARBA" id="ARBA00023237"/>
    </source>
</evidence>
<proteinExistence type="inferred from homology"/>